<feature type="compositionally biased region" description="Gly residues" evidence="1">
    <location>
        <begin position="336"/>
        <end position="352"/>
    </location>
</feature>
<dbReference type="GO" id="GO:0016702">
    <property type="term" value="F:oxidoreductase activity, acting on single donors with incorporation of molecular oxygen, incorporation of two atoms of oxygen"/>
    <property type="evidence" value="ECO:0007669"/>
    <property type="project" value="InterPro"/>
</dbReference>
<dbReference type="SUPFAM" id="SSF49482">
    <property type="entry name" value="Aromatic compound dioxygenase"/>
    <property type="match status" value="1"/>
</dbReference>
<dbReference type="InParanoid" id="A0A1Y2M6S0"/>
<feature type="chain" id="PRO_5012508448" description="Intradiol ring-cleavage dioxygenases domain-containing protein" evidence="2">
    <location>
        <begin position="24"/>
        <end position="374"/>
    </location>
</feature>
<dbReference type="PANTHER" id="PTHR34315:SF1">
    <property type="entry name" value="INTRADIOL RING-CLEAVAGE DIOXYGENASES DOMAIN-CONTAINING PROTEIN-RELATED"/>
    <property type="match status" value="1"/>
</dbReference>
<proteinExistence type="predicted"/>
<protein>
    <recommendedName>
        <fullName evidence="3">Intradiol ring-cleavage dioxygenases domain-containing protein</fullName>
    </recommendedName>
</protein>
<dbReference type="EMBL" id="KZ107841">
    <property type="protein sequence ID" value="OSS51207.1"/>
    <property type="molecule type" value="Genomic_DNA"/>
</dbReference>
<dbReference type="Gene3D" id="2.60.130.10">
    <property type="entry name" value="Aromatic compound dioxygenase"/>
    <property type="match status" value="1"/>
</dbReference>
<evidence type="ECO:0000256" key="1">
    <source>
        <dbReference type="SAM" id="MobiDB-lite"/>
    </source>
</evidence>
<dbReference type="STRING" id="105696.A0A1Y2M6S0"/>
<name>A0A1Y2M6S0_EPING</name>
<evidence type="ECO:0000259" key="3">
    <source>
        <dbReference type="Pfam" id="PF00775"/>
    </source>
</evidence>
<sequence>MVYFSPSFIALAASLFWASPAAAHPGHDVAEERAERAAFLASDSYTGLEHCADTLKSRQADLISRRKAMVNNLRAKRGIVKRSFEDVLNTDHHSNASVTPDSPDDVIFAGNASCILQPETTEGPYWVSGEYVRQDITDGHPGVPLTFDVQVIDTTTCEPLPQVALEAWHCNTTGVYGGVVNGGNGNSADLSNINNTMFRGIQFSNDNGILQFDTTFPGHYTGRTTHIHVLAHINATVNAKNQTLTGGHISHVGQLFFDQKLINEAEAFEPYTANTQELLLNVDDGIFADEAANSDPVLNYVYLGDSVEDGVFAWVTVGIDPTSVIDPHAAASYGENGGVSNGNGGGFPGGPGGPRPSGSFPGGPRPSSTAAPAA</sequence>
<keyword evidence="5" id="KW-1185">Reference proteome</keyword>
<dbReference type="CDD" id="cd03457">
    <property type="entry name" value="intradiol_dioxygenase_like"/>
    <property type="match status" value="1"/>
</dbReference>
<reference evidence="4 5" key="1">
    <citation type="journal article" date="2017" name="Genome Announc.">
        <title>Genome sequence of the saprophytic ascomycete Epicoccum nigrum ICMP 19927 strain isolated from New Zealand.</title>
        <authorList>
            <person name="Fokin M."/>
            <person name="Fleetwood D."/>
            <person name="Weir B.S."/>
            <person name="Villas-Boas S.G."/>
        </authorList>
    </citation>
    <scope>NUCLEOTIDE SEQUENCE [LARGE SCALE GENOMIC DNA]</scope>
    <source>
        <strain evidence="4 5">ICMP 19927</strain>
    </source>
</reference>
<dbReference type="InterPro" id="IPR000627">
    <property type="entry name" value="Intradiol_dOase_C"/>
</dbReference>
<gene>
    <name evidence="4" type="ORF">B5807_04267</name>
</gene>
<dbReference type="OMA" id="FAGQNSC"/>
<dbReference type="Pfam" id="PF00775">
    <property type="entry name" value="Dioxygenase_C"/>
    <property type="match status" value="1"/>
</dbReference>
<dbReference type="AlphaFoldDB" id="A0A1Y2M6S0"/>
<evidence type="ECO:0000313" key="5">
    <source>
        <dbReference type="Proteomes" id="UP000193240"/>
    </source>
</evidence>
<evidence type="ECO:0000256" key="2">
    <source>
        <dbReference type="SAM" id="SignalP"/>
    </source>
</evidence>
<keyword evidence="2" id="KW-0732">Signal</keyword>
<dbReference type="InterPro" id="IPR015889">
    <property type="entry name" value="Intradiol_dOase_core"/>
</dbReference>
<evidence type="ECO:0000313" key="4">
    <source>
        <dbReference type="EMBL" id="OSS51207.1"/>
    </source>
</evidence>
<dbReference type="Proteomes" id="UP000193240">
    <property type="component" value="Unassembled WGS sequence"/>
</dbReference>
<feature type="region of interest" description="Disordered" evidence="1">
    <location>
        <begin position="336"/>
        <end position="374"/>
    </location>
</feature>
<feature type="domain" description="Intradiol ring-cleavage dioxygenases" evidence="3">
    <location>
        <begin position="132"/>
        <end position="239"/>
    </location>
</feature>
<dbReference type="PANTHER" id="PTHR34315">
    <property type="match status" value="1"/>
</dbReference>
<accession>A0A1Y2M6S0</accession>
<organism evidence="4 5">
    <name type="scientific">Epicoccum nigrum</name>
    <name type="common">Soil fungus</name>
    <name type="synonym">Epicoccum purpurascens</name>
    <dbReference type="NCBI Taxonomy" id="105696"/>
    <lineage>
        <taxon>Eukaryota</taxon>
        <taxon>Fungi</taxon>
        <taxon>Dikarya</taxon>
        <taxon>Ascomycota</taxon>
        <taxon>Pezizomycotina</taxon>
        <taxon>Dothideomycetes</taxon>
        <taxon>Pleosporomycetidae</taxon>
        <taxon>Pleosporales</taxon>
        <taxon>Pleosporineae</taxon>
        <taxon>Didymellaceae</taxon>
        <taxon>Epicoccum</taxon>
    </lineage>
</organism>
<feature type="signal peptide" evidence="2">
    <location>
        <begin position="1"/>
        <end position="23"/>
    </location>
</feature>
<dbReference type="GO" id="GO:0008199">
    <property type="term" value="F:ferric iron binding"/>
    <property type="evidence" value="ECO:0007669"/>
    <property type="project" value="InterPro"/>
</dbReference>